<feature type="region of interest" description="Transactivation domain" evidence="12">
    <location>
        <begin position="1"/>
        <end position="200"/>
    </location>
</feature>
<evidence type="ECO:0000256" key="13">
    <source>
        <dbReference type="SAM" id="MobiDB-lite"/>
    </source>
</evidence>
<evidence type="ECO:0000256" key="4">
    <source>
        <dbReference type="ARBA" id="ARBA00022518"/>
    </source>
</evidence>
<evidence type="ECO:0000313" key="16">
    <source>
        <dbReference type="EMBL" id="CAD1807856.1"/>
    </source>
</evidence>
<feature type="region of interest" description="Disordered" evidence="13">
    <location>
        <begin position="209"/>
        <end position="288"/>
    </location>
</feature>
<dbReference type="GO" id="GO:0006351">
    <property type="term" value="P:DNA-templated transcription"/>
    <property type="evidence" value="ECO:0007669"/>
    <property type="project" value="UniProtKB-UniRule"/>
</dbReference>
<sequence>METLARRLDMCQEQLLELYEKDSKTLKDHVLHWKYIRYECALYYKARESGIKHLGHQVVPQLEVSRQKAYLAIELQMSLEALLQTEYSLEPWTLQDTSQEVWLTEPQKCFKKRGQTVEVRYDCNPANAMHYTLWSDIYVPFNSTWLKVSGHVDYEGLSYTVCGQKQYYVEFHKEAQTYGETGQWNVVMGSNVIYSPASVSSTVSEVSSVASTESDTGPATTVPDSTCTQKADFQEQAPPRKRVRFDPHTTPIADLARTVGRGSVDSSDSRLVPKHTDHHPRGHNRGSHTTPIIQLQGEANALKCFRYRLNKHKHLFADVSSTWRWTTECNNKNNTALITLTYISEQQRADFLSRVKIPTTIKQCLGALTIM</sequence>
<dbReference type="GO" id="GO:0006260">
    <property type="term" value="P:DNA replication"/>
    <property type="evidence" value="ECO:0007669"/>
    <property type="project" value="UniProtKB-KW"/>
</dbReference>
<reference evidence="16" key="1">
    <citation type="submission" date="2020-07" db="EMBL/GenBank/DDBJ databases">
        <authorList>
            <person name="Wienecke-Baldacchino K A."/>
        </authorList>
    </citation>
    <scope>NUCLEOTIDE SEQUENCE</scope>
    <source>
        <strain evidence="16">LNS0937074_HPV43</strain>
    </source>
</reference>
<comment type="subunit">
    <text evidence="12">Binds DNA as homodimer. Interacts with protein E1; this interaction greatly increases E1 DNA-binding activity. Interacts with protein L1; this interaction enhances E2-dependent replication and transcription activation. Interacts with protein L2; this interaction inhibits E2 transcriptional activity but not DNA replication function E2. Interacts with protein E7; this interaction inhibits E7 oncogenic activity. Interacts with host TAF1; this interaction modulates E2-dependent transcriptional regulation. Interacts with host BRD4; this interaction mediates E2 transcriptional activation function. Additionally, the interaction with host BRD4 on mitotic chromosomes mediates tethering of the viral genome. Interacts with host TOPBP1; this interaction is required for optimal viral DNA replication.</text>
</comment>
<dbReference type="GO" id="GO:0042025">
    <property type="term" value="C:host cell nucleus"/>
    <property type="evidence" value="ECO:0007669"/>
    <property type="project" value="UniProtKB-SubCell"/>
</dbReference>
<keyword evidence="8 12" id="KW-0805">Transcription regulation</keyword>
<keyword evidence="4 12" id="KW-0244">Early protein</keyword>
<evidence type="ECO:0000256" key="6">
    <source>
        <dbReference type="ARBA" id="ARBA00022562"/>
    </source>
</evidence>
<evidence type="ECO:0000256" key="11">
    <source>
        <dbReference type="ARBA" id="ARBA00023163"/>
    </source>
</evidence>
<feature type="compositionally biased region" description="Polar residues" evidence="13">
    <location>
        <begin position="215"/>
        <end position="231"/>
    </location>
</feature>
<evidence type="ECO:0000256" key="2">
    <source>
        <dbReference type="ARBA" id="ARBA00007794"/>
    </source>
</evidence>
<feature type="domain" description="Papillomavirus E2 N-terminal" evidence="14">
    <location>
        <begin position="1"/>
        <end position="196"/>
    </location>
</feature>
<dbReference type="HAMAP" id="MF_04001">
    <property type="entry name" value="PPV_E2"/>
    <property type="match status" value="1"/>
</dbReference>
<comment type="PTM">
    <text evidence="12">Phosphorylated.</text>
</comment>
<evidence type="ECO:0000256" key="5">
    <source>
        <dbReference type="ARBA" id="ARBA00022553"/>
    </source>
</evidence>
<dbReference type="GO" id="GO:0039693">
    <property type="term" value="P:viral DNA genome replication"/>
    <property type="evidence" value="ECO:0007669"/>
    <property type="project" value="UniProtKB-UniRule"/>
</dbReference>
<keyword evidence="9 12" id="KW-0238">DNA-binding</keyword>
<dbReference type="InterPro" id="IPR036050">
    <property type="entry name" value="Regulatory_protein_E2_N"/>
</dbReference>
<comment type="similarity">
    <text evidence="2">Belongs to the papillomaviridae E8^E2C protein family.</text>
</comment>
<evidence type="ECO:0000256" key="12">
    <source>
        <dbReference type="HAMAP-Rule" id="MF_04001"/>
    </source>
</evidence>
<organism evidence="16">
    <name type="scientific">Human papillomavirus 43</name>
    <dbReference type="NCBI Taxonomy" id="10591"/>
    <lineage>
        <taxon>Viruses</taxon>
        <taxon>Monodnaviria</taxon>
        <taxon>Shotokuvirae</taxon>
        <taxon>Cossaviricota</taxon>
        <taxon>Papovaviricetes</taxon>
        <taxon>Zurhausenvirales</taxon>
        <taxon>Papillomaviridae</taxon>
        <taxon>Firstpapillomavirinae</taxon>
        <taxon>Alphapapillomavirus</taxon>
        <taxon>Alphapapillomavirus 8</taxon>
    </lineage>
</organism>
<dbReference type="InterPro" id="IPR001866">
    <property type="entry name" value="PPV_E2_N"/>
</dbReference>
<dbReference type="Gene3D" id="1.10.287.30">
    <property type="entry name" value="E2 (early) protein, N terminal domain, subdomain 1"/>
    <property type="match status" value="1"/>
</dbReference>
<dbReference type="InterPro" id="IPR033668">
    <property type="entry name" value="Reg_prot_E2"/>
</dbReference>
<comment type="caution">
    <text evidence="12">Lacks conserved residue(s) required for the propagation of feature annotation.</text>
</comment>
<dbReference type="GO" id="GO:0006275">
    <property type="term" value="P:regulation of DNA replication"/>
    <property type="evidence" value="ECO:0007669"/>
    <property type="project" value="UniProtKB-UniRule"/>
</dbReference>
<feature type="region of interest" description="DNA-binding domain" evidence="12">
    <location>
        <begin position="289"/>
        <end position="371"/>
    </location>
</feature>
<comment type="subcellular location">
    <subcellularLocation>
        <location evidence="1 12">Host nucleus</location>
    </subcellularLocation>
</comment>
<feature type="compositionally biased region" description="Basic residues" evidence="13">
    <location>
        <begin position="272"/>
        <end position="286"/>
    </location>
</feature>
<dbReference type="GO" id="GO:0003677">
    <property type="term" value="F:DNA binding"/>
    <property type="evidence" value="ECO:0007669"/>
    <property type="project" value="UniProtKB-UniRule"/>
</dbReference>
<evidence type="ECO:0000256" key="1">
    <source>
        <dbReference type="ARBA" id="ARBA00004147"/>
    </source>
</evidence>
<feature type="domain" description="Papillomavirus E2 C-terminal" evidence="15">
    <location>
        <begin position="291"/>
        <end position="363"/>
    </location>
</feature>
<keyword evidence="11 12" id="KW-0804">Transcription</keyword>
<evidence type="ECO:0000256" key="10">
    <source>
        <dbReference type="ARBA" id="ARBA00023159"/>
    </source>
</evidence>
<dbReference type="InterPro" id="IPR012677">
    <property type="entry name" value="Nucleotide-bd_a/b_plait_sf"/>
</dbReference>
<keyword evidence="7 12" id="KW-0235">DNA replication</keyword>
<dbReference type="EMBL" id="LR861953">
    <property type="protein sequence ID" value="CAD1807856.1"/>
    <property type="molecule type" value="Genomic_DNA"/>
</dbReference>
<accession>A0A7G2A8E9</accession>
<dbReference type="Pfam" id="PF00508">
    <property type="entry name" value="PPV_E2_N"/>
    <property type="match status" value="1"/>
</dbReference>
<dbReference type="InterPro" id="IPR042503">
    <property type="entry name" value="Regulatory_protein_E2_N_1"/>
</dbReference>
<evidence type="ECO:0000259" key="15">
    <source>
        <dbReference type="Pfam" id="PF00511"/>
    </source>
</evidence>
<dbReference type="Pfam" id="PF00511">
    <property type="entry name" value="PPV_E2_C"/>
    <property type="match status" value="1"/>
</dbReference>
<dbReference type="InterPro" id="IPR000427">
    <property type="entry name" value="Papillomavirus_E2_C"/>
</dbReference>
<dbReference type="GO" id="GO:0003700">
    <property type="term" value="F:DNA-binding transcription factor activity"/>
    <property type="evidence" value="ECO:0007669"/>
    <property type="project" value="UniProtKB-UniRule"/>
</dbReference>
<keyword evidence="5 12" id="KW-0597">Phosphoprotein</keyword>
<keyword evidence="3 12" id="KW-0678">Repressor</keyword>
<comment type="function">
    <text evidence="12">Plays a role in the initiation of viral DNA replication. A dimer of E2 interacts with a dimer of E1 in order to improve specificity of E1 DNA binding activity. Once the complex recognizes and binds DNA at specific sites, the E2 dimer is removed from DNA. E2 also regulates viral transcription through binding to the E2RE response element (5'-ACCNNNNNNGGT-3') present in multiple copies in the regulatory regions of the viral genome. Activates or represses transcription depending on E2RE's position with regards to proximal promoter elements including the TATA-box. Repression occurs by sterically hindering the assembly of the transcription initiation complex.</text>
</comment>
<dbReference type="SUPFAM" id="SSF51332">
    <property type="entry name" value="E2 regulatory, transactivation domain"/>
    <property type="match status" value="1"/>
</dbReference>
<evidence type="ECO:0000256" key="3">
    <source>
        <dbReference type="ARBA" id="ARBA00022491"/>
    </source>
</evidence>
<protein>
    <recommendedName>
        <fullName evidence="12">Regulatory protein E2</fullName>
    </recommendedName>
</protein>
<evidence type="ECO:0000256" key="8">
    <source>
        <dbReference type="ARBA" id="ARBA00023015"/>
    </source>
</evidence>
<name>A0A7G2A8E9_HPV43</name>
<dbReference type="InterPro" id="IPR035975">
    <property type="entry name" value="E2/EBNA1_C_sf"/>
</dbReference>
<dbReference type="Gene3D" id="2.170.200.10">
    <property type="entry name" value="Papillomavirus E2 early protein domain"/>
    <property type="match status" value="1"/>
</dbReference>
<organismHost>
    <name type="scientific">Homo sapiens</name>
    <name type="common">Human</name>
    <dbReference type="NCBI Taxonomy" id="9606"/>
</organismHost>
<evidence type="ECO:0000256" key="7">
    <source>
        <dbReference type="ARBA" id="ARBA00022705"/>
    </source>
</evidence>
<dbReference type="SUPFAM" id="SSF54957">
    <property type="entry name" value="Viral DNA-binding domain"/>
    <property type="match status" value="1"/>
</dbReference>
<dbReference type="Gene3D" id="3.30.70.330">
    <property type="match status" value="1"/>
</dbReference>
<evidence type="ECO:0000259" key="14">
    <source>
        <dbReference type="Pfam" id="PF00508"/>
    </source>
</evidence>
<dbReference type="GO" id="GO:0000166">
    <property type="term" value="F:nucleotide binding"/>
    <property type="evidence" value="ECO:0007669"/>
    <property type="project" value="UniProtKB-UniRule"/>
</dbReference>
<comment type="similarity">
    <text evidence="12">Belongs to the papillomaviridae E2 protein family.</text>
</comment>
<dbReference type="InterPro" id="IPR042504">
    <property type="entry name" value="Regulatory_protein_E2_N_2"/>
</dbReference>
<evidence type="ECO:0000256" key="9">
    <source>
        <dbReference type="ARBA" id="ARBA00023125"/>
    </source>
</evidence>
<gene>
    <name evidence="12 16" type="primary">E2</name>
</gene>
<proteinExistence type="inferred from homology"/>
<keyword evidence="10 12" id="KW-0010">Activator</keyword>
<keyword evidence="6 12" id="KW-1048">Host nucleus</keyword>